<comment type="caution">
    <text evidence="1">The sequence shown here is derived from an EMBL/GenBank/DDBJ whole genome shotgun (WGS) entry which is preliminary data.</text>
</comment>
<keyword evidence="2" id="KW-1185">Reference proteome</keyword>
<reference evidence="1 2" key="1">
    <citation type="submission" date="2020-08" db="EMBL/GenBank/DDBJ databases">
        <title>Sequencing the genomes of 1000 actinobacteria strains.</title>
        <authorList>
            <person name="Klenk H.-P."/>
        </authorList>
    </citation>
    <scope>NUCLEOTIDE SEQUENCE [LARGE SCALE GENOMIC DNA]</scope>
    <source>
        <strain evidence="1 2">DSM 44786</strain>
    </source>
</reference>
<protein>
    <submittedName>
        <fullName evidence="1">Uncharacterized protein</fullName>
    </submittedName>
</protein>
<proteinExistence type="predicted"/>
<evidence type="ECO:0000313" key="2">
    <source>
        <dbReference type="Proteomes" id="UP000573327"/>
    </source>
</evidence>
<dbReference type="EMBL" id="JACHJR010000001">
    <property type="protein sequence ID" value="MBB4949542.1"/>
    <property type="molecule type" value="Genomic_DNA"/>
</dbReference>
<organism evidence="1 2">
    <name type="scientific">Kitasatospora gansuensis</name>
    <dbReference type="NCBI Taxonomy" id="258050"/>
    <lineage>
        <taxon>Bacteria</taxon>
        <taxon>Bacillati</taxon>
        <taxon>Actinomycetota</taxon>
        <taxon>Actinomycetes</taxon>
        <taxon>Kitasatosporales</taxon>
        <taxon>Streptomycetaceae</taxon>
        <taxon>Kitasatospora</taxon>
    </lineage>
</organism>
<evidence type="ECO:0000313" key="1">
    <source>
        <dbReference type="EMBL" id="MBB4949542.1"/>
    </source>
</evidence>
<dbReference type="Proteomes" id="UP000573327">
    <property type="component" value="Unassembled WGS sequence"/>
</dbReference>
<accession>A0A7W7WJ68</accession>
<sequence>MGRAYRLNGNEYSAVYFLDHFTHAAVLRAMDGFGMIQDLDVLRLAETAFDSAFREGRPVDDSATKALVEALREAGAAEPAGIPRHKLSTGEGWLITPREITAALNAYQQAPRDERAAAVARIDDWGGWIDFLHTAGDFLGLRSH</sequence>
<name>A0A7W7WJ68_9ACTN</name>
<dbReference type="RefSeq" id="WP_184919948.1">
    <property type="nucleotide sequence ID" value="NZ_JACHJR010000001.1"/>
</dbReference>
<dbReference type="AlphaFoldDB" id="A0A7W7WJ68"/>
<gene>
    <name evidence="1" type="ORF">F4556_005077</name>
</gene>